<keyword evidence="7 8" id="KW-0472">Membrane</keyword>
<dbReference type="Gene3D" id="3.30.2090.10">
    <property type="entry name" value="Multidrug efflux transporter AcrB TolC docking domain, DN and DC subdomains"/>
    <property type="match status" value="2"/>
</dbReference>
<feature type="transmembrane region" description="Helical" evidence="8">
    <location>
        <begin position="976"/>
        <end position="1002"/>
    </location>
</feature>
<dbReference type="InterPro" id="IPR027463">
    <property type="entry name" value="AcrB_DN_DC_subdom"/>
</dbReference>
<gene>
    <name evidence="9" type="ORF">SAMN02910344_02298</name>
</gene>
<dbReference type="SUPFAM" id="SSF82714">
    <property type="entry name" value="Multidrug efflux transporter AcrB TolC docking domain, DN and DC subdomains"/>
    <property type="match status" value="2"/>
</dbReference>
<evidence type="ECO:0000313" key="9">
    <source>
        <dbReference type="EMBL" id="SFP78593.1"/>
    </source>
</evidence>
<reference evidence="9 10" key="1">
    <citation type="submission" date="2016-10" db="EMBL/GenBank/DDBJ databases">
        <authorList>
            <person name="Varghese N."/>
            <person name="Submissions S."/>
        </authorList>
    </citation>
    <scope>NUCLEOTIDE SEQUENCE [LARGE SCALE GENOMIC DNA]</scope>
    <source>
        <strain evidence="9 10">DSM 1361</strain>
    </source>
</reference>
<keyword evidence="4" id="KW-0997">Cell inner membrane</keyword>
<evidence type="ECO:0000256" key="7">
    <source>
        <dbReference type="ARBA" id="ARBA00023136"/>
    </source>
</evidence>
<dbReference type="Proteomes" id="UP000243745">
    <property type="component" value="Unassembled WGS sequence"/>
</dbReference>
<keyword evidence="2" id="KW-0813">Transport</keyword>
<feature type="transmembrane region" description="Helical" evidence="8">
    <location>
        <begin position="948"/>
        <end position="970"/>
    </location>
</feature>
<feature type="transmembrane region" description="Helical" evidence="8">
    <location>
        <begin position="846"/>
        <end position="865"/>
    </location>
</feature>
<dbReference type="InterPro" id="IPR001036">
    <property type="entry name" value="Acrflvin-R"/>
</dbReference>
<dbReference type="FunFam" id="3.30.70.1430:FF:000001">
    <property type="entry name" value="Efflux pump membrane transporter"/>
    <property type="match status" value="1"/>
</dbReference>
<feature type="transmembrane region" description="Helical" evidence="8">
    <location>
        <begin position="461"/>
        <end position="479"/>
    </location>
</feature>
<keyword evidence="6 8" id="KW-1133">Transmembrane helix</keyword>
<accession>A0A662ZKA5</accession>
<dbReference type="GO" id="GO:0005886">
    <property type="term" value="C:plasma membrane"/>
    <property type="evidence" value="ECO:0007669"/>
    <property type="project" value="UniProtKB-SubCell"/>
</dbReference>
<dbReference type="PANTHER" id="PTHR32063">
    <property type="match status" value="1"/>
</dbReference>
<dbReference type="Gene3D" id="3.30.70.1430">
    <property type="entry name" value="Multidrug efflux transporter AcrB pore domain"/>
    <property type="match status" value="2"/>
</dbReference>
<organism evidence="9 10">
    <name type="scientific">Ruminobacter amylophilus</name>
    <dbReference type="NCBI Taxonomy" id="867"/>
    <lineage>
        <taxon>Bacteria</taxon>
        <taxon>Pseudomonadati</taxon>
        <taxon>Pseudomonadota</taxon>
        <taxon>Gammaproteobacteria</taxon>
        <taxon>Aeromonadales</taxon>
        <taxon>Succinivibrionaceae</taxon>
        <taxon>Ruminobacter</taxon>
    </lineage>
</organism>
<dbReference type="Gene3D" id="1.20.1640.10">
    <property type="entry name" value="Multidrug efflux transporter AcrB transmembrane domain"/>
    <property type="match status" value="2"/>
</dbReference>
<keyword evidence="5 8" id="KW-0812">Transmembrane</keyword>
<dbReference type="SUPFAM" id="SSF82866">
    <property type="entry name" value="Multidrug efflux transporter AcrB transmembrane domain"/>
    <property type="match status" value="2"/>
</dbReference>
<evidence type="ECO:0000256" key="2">
    <source>
        <dbReference type="ARBA" id="ARBA00022448"/>
    </source>
</evidence>
<dbReference type="GO" id="GO:0042910">
    <property type="term" value="F:xenobiotic transmembrane transporter activity"/>
    <property type="evidence" value="ECO:0007669"/>
    <property type="project" value="TreeGrafter"/>
</dbReference>
<keyword evidence="10" id="KW-1185">Reference proteome</keyword>
<evidence type="ECO:0000256" key="8">
    <source>
        <dbReference type="SAM" id="Phobius"/>
    </source>
</evidence>
<dbReference type="AlphaFoldDB" id="A0A662ZKA5"/>
<evidence type="ECO:0000256" key="5">
    <source>
        <dbReference type="ARBA" id="ARBA00022692"/>
    </source>
</evidence>
<dbReference type="PANTHER" id="PTHR32063:SF28">
    <property type="entry name" value="BLR2861 PROTEIN"/>
    <property type="match status" value="1"/>
</dbReference>
<name>A0A662ZKA5_9GAMM</name>
<evidence type="ECO:0000313" key="10">
    <source>
        <dbReference type="Proteomes" id="UP000243745"/>
    </source>
</evidence>
<dbReference type="FunFam" id="1.20.1640.10:FF:000001">
    <property type="entry name" value="Efflux pump membrane transporter"/>
    <property type="match status" value="1"/>
</dbReference>
<dbReference type="PRINTS" id="PR00702">
    <property type="entry name" value="ACRIFLAVINRP"/>
</dbReference>
<dbReference type="EMBL" id="FOXF01000080">
    <property type="protein sequence ID" value="SFP78593.1"/>
    <property type="molecule type" value="Genomic_DNA"/>
</dbReference>
<sequence length="1025" mass="110350">MFTDIFIKRPVLAVCISLLITLLGLQSLKNMAVRQYPDMTNTVITVTTSYYGAGADLIQGFITAPIEQAVAQADNIDYMTSSSKMGSSTITIYMKLNTDPNGALADVMSRVNSVKSQLPSDAQDPTISLSTGSTTSVLYIAFSSDVMDGPQITDYLNRVVIPQLFTVNGVAKVNLYGGNEYALRIWIDPLKLAAHQLTAQDVVNVLKANNFQTSSGQINNYYTLMNTNTNTQVANADELSELIVASKNGAVVRMKDVAKISMATSHDSFRSIANGQKGVVAAIDATPTANPLDIAAGVTALMPTLEKGLPSTLKMNTIYDSTISIDESINEVIHTIVEAAIIVLVVITLFMGSFRAVVIPIITIPLSMIGVIMLMSLFGFSINLMTLLAMVLAIGLVVDDAIVVVENVDRHIKNGLSPFKAAIIGTREIAIPVISMTITLGAVYSPIALMGGITGSLFTEFALTLAGSVLISGIIALTLSPMMCSKMLKAEEKPGKFESIVNRILNRITEIYTGMLDAVLTTRTPIVIVAIVIMASLPLLFKYCSSELAPYEDSGAFMMMGKAPTNANLDYIEDGIKKLNNEAAKDPAVLNTLGMIGTPASNQGMAILVLKEFNEREKQSEVIKRVSPLLTKSPNINATVFQMPPLPGSSSGLPMQFVLMTPNSFEELYDVSEQVMEKARKSGLFVYFDSDLSYDSPTLYIDVDRKKAGAYGITMSDIGQTLSTIIADGYVNRVSIDGRSYEVIPQSERIERMNPDSLNKYFVKSQSGDMISLRSILNVKVKAVPATLSKMSQQNAATLSFALSPGVNMGEAVSFFENEVVPTLPAGYTHNYKGESRQFTTEGSSLASTFALAVFIIFLVLACQFESWRDPCVILIAVPLAISGALLFLSVGMASLNIYTEVGLITLVGLISKHGILICEVSREEQLKNGCSKIEAVKRAASVRLRPILMTTAAMVAGLVPLLTAAGAGAESRFSIGLVIVAGLSIGTMFTLFVLPVIYSFVGENHKPLPEFTEEELNAEIKKAE</sequence>
<dbReference type="SUPFAM" id="SSF82693">
    <property type="entry name" value="Multidrug efflux transporter AcrB pore domain, PN1, PN2, PC1 and PC2 subdomains"/>
    <property type="match status" value="3"/>
</dbReference>
<dbReference type="Gene3D" id="3.30.70.1440">
    <property type="entry name" value="Multidrug efflux transporter AcrB pore domain"/>
    <property type="match status" value="1"/>
</dbReference>
<keyword evidence="3" id="KW-1003">Cell membrane</keyword>
<feature type="transmembrane region" description="Helical" evidence="8">
    <location>
        <begin position="332"/>
        <end position="350"/>
    </location>
</feature>
<proteinExistence type="predicted"/>
<feature type="transmembrane region" description="Helical" evidence="8">
    <location>
        <begin position="872"/>
        <end position="892"/>
    </location>
</feature>
<protein>
    <submittedName>
        <fullName evidence="9">Multidrug efflux pump</fullName>
    </submittedName>
</protein>
<feature type="transmembrane region" description="Helical" evidence="8">
    <location>
        <begin position="429"/>
        <end position="449"/>
    </location>
</feature>
<feature type="transmembrane region" description="Helical" evidence="8">
    <location>
        <begin position="384"/>
        <end position="408"/>
    </location>
</feature>
<comment type="subcellular location">
    <subcellularLocation>
        <location evidence="1">Cell inner membrane</location>
        <topology evidence="1">Multi-pass membrane protein</topology>
    </subcellularLocation>
</comment>
<evidence type="ECO:0000256" key="1">
    <source>
        <dbReference type="ARBA" id="ARBA00004429"/>
    </source>
</evidence>
<dbReference type="NCBIfam" id="NF033617">
    <property type="entry name" value="RND_permease_2"/>
    <property type="match status" value="1"/>
</dbReference>
<feature type="transmembrane region" description="Helical" evidence="8">
    <location>
        <begin position="357"/>
        <end position="378"/>
    </location>
</feature>
<feature type="transmembrane region" description="Helical" evidence="8">
    <location>
        <begin position="524"/>
        <end position="541"/>
    </location>
</feature>
<evidence type="ECO:0000256" key="3">
    <source>
        <dbReference type="ARBA" id="ARBA00022475"/>
    </source>
</evidence>
<evidence type="ECO:0000256" key="6">
    <source>
        <dbReference type="ARBA" id="ARBA00022989"/>
    </source>
</evidence>
<dbReference type="Gene3D" id="3.30.70.1320">
    <property type="entry name" value="Multidrug efflux transporter AcrB pore domain like"/>
    <property type="match status" value="1"/>
</dbReference>
<evidence type="ECO:0000256" key="4">
    <source>
        <dbReference type="ARBA" id="ARBA00022519"/>
    </source>
</evidence>
<dbReference type="Pfam" id="PF00873">
    <property type="entry name" value="ACR_tran"/>
    <property type="match status" value="1"/>
</dbReference>